<name>A0A5C5WJP3_9BACT</name>
<reference evidence="1 2" key="1">
    <citation type="submission" date="2019-02" db="EMBL/GenBank/DDBJ databases">
        <title>Deep-cultivation of Planctomycetes and their phenomic and genomic characterization uncovers novel biology.</title>
        <authorList>
            <person name="Wiegand S."/>
            <person name="Jogler M."/>
            <person name="Boedeker C."/>
            <person name="Pinto D."/>
            <person name="Vollmers J."/>
            <person name="Rivas-Marin E."/>
            <person name="Kohn T."/>
            <person name="Peeters S.H."/>
            <person name="Heuer A."/>
            <person name="Rast P."/>
            <person name="Oberbeckmann S."/>
            <person name="Bunk B."/>
            <person name="Jeske O."/>
            <person name="Meyerdierks A."/>
            <person name="Storesund J.E."/>
            <person name="Kallscheuer N."/>
            <person name="Luecker S."/>
            <person name="Lage O.M."/>
            <person name="Pohl T."/>
            <person name="Merkel B.J."/>
            <person name="Hornburger P."/>
            <person name="Mueller R.-W."/>
            <person name="Bruemmer F."/>
            <person name="Labrenz M."/>
            <person name="Spormann A.M."/>
            <person name="Op Den Camp H."/>
            <person name="Overmann J."/>
            <person name="Amann R."/>
            <person name="Jetten M.S.M."/>
            <person name="Mascher T."/>
            <person name="Medema M.H."/>
            <person name="Devos D.P."/>
            <person name="Kaster A.-K."/>
            <person name="Ovreas L."/>
            <person name="Rohde M."/>
            <person name="Galperin M.Y."/>
            <person name="Jogler C."/>
        </authorList>
    </citation>
    <scope>NUCLEOTIDE SEQUENCE [LARGE SCALE GENOMIC DNA]</scope>
    <source>
        <strain evidence="1 2">Pla22</strain>
    </source>
</reference>
<dbReference type="Proteomes" id="UP000316598">
    <property type="component" value="Unassembled WGS sequence"/>
</dbReference>
<proteinExistence type="predicted"/>
<accession>A0A5C5WJP3</accession>
<protein>
    <submittedName>
        <fullName evidence="1">Uncharacterized protein</fullName>
    </submittedName>
</protein>
<sequence>MDRLPSQPFFKGSVIALNLKILRQRIYVSDRRAPGTKFASLGKTPHLASLIVTYHFCEFRRECS</sequence>
<dbReference type="EMBL" id="SJPI01000002">
    <property type="protein sequence ID" value="TWT50183.1"/>
    <property type="molecule type" value="Genomic_DNA"/>
</dbReference>
<evidence type="ECO:0000313" key="1">
    <source>
        <dbReference type="EMBL" id="TWT50183.1"/>
    </source>
</evidence>
<keyword evidence="2" id="KW-1185">Reference proteome</keyword>
<evidence type="ECO:0000313" key="2">
    <source>
        <dbReference type="Proteomes" id="UP000316598"/>
    </source>
</evidence>
<comment type="caution">
    <text evidence="1">The sequence shown here is derived from an EMBL/GenBank/DDBJ whole genome shotgun (WGS) entry which is preliminary data.</text>
</comment>
<organism evidence="1 2">
    <name type="scientific">Rubripirellula amarantea</name>
    <dbReference type="NCBI Taxonomy" id="2527999"/>
    <lineage>
        <taxon>Bacteria</taxon>
        <taxon>Pseudomonadati</taxon>
        <taxon>Planctomycetota</taxon>
        <taxon>Planctomycetia</taxon>
        <taxon>Pirellulales</taxon>
        <taxon>Pirellulaceae</taxon>
        <taxon>Rubripirellula</taxon>
    </lineage>
</organism>
<gene>
    <name evidence="1" type="ORF">Pla22_29240</name>
</gene>
<dbReference type="AlphaFoldDB" id="A0A5C5WJP3"/>